<protein>
    <submittedName>
        <fullName evidence="1">Uncharacterized protein</fullName>
    </submittedName>
</protein>
<name>A0A0F9G7K5_9ZZZZ</name>
<reference evidence="1" key="1">
    <citation type="journal article" date="2015" name="Nature">
        <title>Complex archaea that bridge the gap between prokaryotes and eukaryotes.</title>
        <authorList>
            <person name="Spang A."/>
            <person name="Saw J.H."/>
            <person name="Jorgensen S.L."/>
            <person name="Zaremba-Niedzwiedzka K."/>
            <person name="Martijn J."/>
            <person name="Lind A.E."/>
            <person name="van Eijk R."/>
            <person name="Schleper C."/>
            <person name="Guy L."/>
            <person name="Ettema T.J."/>
        </authorList>
    </citation>
    <scope>NUCLEOTIDE SEQUENCE</scope>
</reference>
<proteinExistence type="predicted"/>
<feature type="non-terminal residue" evidence="1">
    <location>
        <position position="1"/>
    </location>
</feature>
<gene>
    <name evidence="1" type="ORF">LCGC14_2154600</name>
</gene>
<sequence length="39" mass="4863">DREYLALLRRLREQAEKEFRKRDGEFVDFLPEPKEQLLK</sequence>
<accession>A0A0F9G7K5</accession>
<evidence type="ECO:0000313" key="1">
    <source>
        <dbReference type="EMBL" id="KKL65475.1"/>
    </source>
</evidence>
<organism evidence="1">
    <name type="scientific">marine sediment metagenome</name>
    <dbReference type="NCBI Taxonomy" id="412755"/>
    <lineage>
        <taxon>unclassified sequences</taxon>
        <taxon>metagenomes</taxon>
        <taxon>ecological metagenomes</taxon>
    </lineage>
</organism>
<comment type="caution">
    <text evidence="1">The sequence shown here is derived from an EMBL/GenBank/DDBJ whole genome shotgun (WGS) entry which is preliminary data.</text>
</comment>
<dbReference type="EMBL" id="LAZR01027517">
    <property type="protein sequence ID" value="KKL65475.1"/>
    <property type="molecule type" value="Genomic_DNA"/>
</dbReference>
<dbReference type="AlphaFoldDB" id="A0A0F9G7K5"/>